<keyword evidence="5" id="KW-0732">Signal</keyword>
<protein>
    <recommendedName>
        <fullName evidence="3">17 kDa surface antigen</fullName>
    </recommendedName>
</protein>
<comment type="subcellular location">
    <subcellularLocation>
        <location evidence="1">Cell outer membrane</location>
        <topology evidence="1">Lipid-anchor</topology>
    </subcellularLocation>
</comment>
<proteinExistence type="inferred from homology"/>
<feature type="signal peptide" evidence="5">
    <location>
        <begin position="1"/>
        <end position="28"/>
    </location>
</feature>
<reference evidence="7" key="1">
    <citation type="submission" date="2020-11" db="EMBL/GenBank/DDBJ databases">
        <title>Novosphingobium aureum sp. nov., a marine bacterium isolated from sediment of a salt flat.</title>
        <authorList>
            <person name="Yoo Y."/>
            <person name="Kim J.-J."/>
        </authorList>
    </citation>
    <scope>NUCLEOTIDE SEQUENCE</scope>
    <source>
        <strain evidence="7">YJ-S2-02</strain>
    </source>
</reference>
<keyword evidence="8" id="KW-1185">Reference proteome</keyword>
<evidence type="ECO:0000256" key="4">
    <source>
        <dbReference type="ARBA" id="ARBA00023288"/>
    </source>
</evidence>
<evidence type="ECO:0000313" key="8">
    <source>
        <dbReference type="Proteomes" id="UP000617634"/>
    </source>
</evidence>
<sequence>MRNALIAATMAAVAAPVMIGAAATPVEARDRDYRRTDNGIRYWRGDNGKYYCKKSNGTTGLLIGGVAGALLGRTIDGGRDKTVGTIVGAGAGALLGREIDRESSKPARCR</sequence>
<dbReference type="Proteomes" id="UP000617634">
    <property type="component" value="Unassembled WGS sequence"/>
</dbReference>
<feature type="chain" id="PRO_5037220490" description="17 kDa surface antigen" evidence="5">
    <location>
        <begin position="29"/>
        <end position="110"/>
    </location>
</feature>
<dbReference type="InterPro" id="IPR008816">
    <property type="entry name" value="Gly_zipper_2TM_dom"/>
</dbReference>
<evidence type="ECO:0000259" key="6">
    <source>
        <dbReference type="Pfam" id="PF05433"/>
    </source>
</evidence>
<evidence type="ECO:0000256" key="3">
    <source>
        <dbReference type="ARBA" id="ARBA00015281"/>
    </source>
</evidence>
<dbReference type="EMBL" id="JADZGI010000001">
    <property type="protein sequence ID" value="MBH0112441.1"/>
    <property type="molecule type" value="Genomic_DNA"/>
</dbReference>
<evidence type="ECO:0000256" key="2">
    <source>
        <dbReference type="ARBA" id="ARBA00008681"/>
    </source>
</evidence>
<dbReference type="RefSeq" id="WP_197161830.1">
    <property type="nucleotide sequence ID" value="NZ_JADZGI010000001.1"/>
</dbReference>
<dbReference type="GO" id="GO:0009279">
    <property type="term" value="C:cell outer membrane"/>
    <property type="evidence" value="ECO:0007669"/>
    <property type="project" value="UniProtKB-SubCell"/>
</dbReference>
<dbReference type="Pfam" id="PF05433">
    <property type="entry name" value="Rick_17kDa_Anti"/>
    <property type="match status" value="1"/>
</dbReference>
<name>A0A931HAM1_9SPHN</name>
<dbReference type="AlphaFoldDB" id="A0A931HAM1"/>
<gene>
    <name evidence="7" type="ORF">I5E68_05660</name>
</gene>
<feature type="domain" description="Glycine zipper 2TM" evidence="6">
    <location>
        <begin position="60"/>
        <end position="99"/>
    </location>
</feature>
<keyword evidence="4" id="KW-0449">Lipoprotein</keyword>
<evidence type="ECO:0000256" key="1">
    <source>
        <dbReference type="ARBA" id="ARBA00004459"/>
    </source>
</evidence>
<accession>A0A931HAM1</accession>
<comment type="similarity">
    <text evidence="2">Belongs to the rickettsiale 17 kDa surface antigen family.</text>
</comment>
<comment type="caution">
    <text evidence="7">The sequence shown here is derived from an EMBL/GenBank/DDBJ whole genome shotgun (WGS) entry which is preliminary data.</text>
</comment>
<evidence type="ECO:0000256" key="5">
    <source>
        <dbReference type="SAM" id="SignalP"/>
    </source>
</evidence>
<organism evidence="7 8">
    <name type="scientific">Novosphingobium aureum</name>
    <dbReference type="NCBI Taxonomy" id="2792964"/>
    <lineage>
        <taxon>Bacteria</taxon>
        <taxon>Pseudomonadati</taxon>
        <taxon>Pseudomonadota</taxon>
        <taxon>Alphaproteobacteria</taxon>
        <taxon>Sphingomonadales</taxon>
        <taxon>Sphingomonadaceae</taxon>
        <taxon>Novosphingobium</taxon>
    </lineage>
</organism>
<evidence type="ECO:0000313" key="7">
    <source>
        <dbReference type="EMBL" id="MBH0112441.1"/>
    </source>
</evidence>